<feature type="transmembrane region" description="Helical" evidence="1">
    <location>
        <begin position="45"/>
        <end position="65"/>
    </location>
</feature>
<comment type="caution">
    <text evidence="2">The sequence shown here is derived from an EMBL/GenBank/DDBJ whole genome shotgun (WGS) entry which is preliminary data.</text>
</comment>
<reference evidence="2 3" key="1">
    <citation type="submission" date="2022-05" db="EMBL/GenBank/DDBJ databases">
        <authorList>
            <consortium name="Genoscope - CEA"/>
            <person name="William W."/>
        </authorList>
    </citation>
    <scope>NUCLEOTIDE SEQUENCE [LARGE SCALE GENOMIC DNA]</scope>
</reference>
<gene>
    <name evidence="2" type="ORF">PEVE_00031794</name>
</gene>
<protein>
    <submittedName>
        <fullName evidence="2">Uncharacterized protein</fullName>
    </submittedName>
</protein>
<keyword evidence="1" id="KW-0812">Transmembrane</keyword>
<name>A0ABN8MHE4_9CNID</name>
<dbReference type="EMBL" id="CALNXI010000458">
    <property type="protein sequence ID" value="CAH3027544.1"/>
    <property type="molecule type" value="Genomic_DNA"/>
</dbReference>
<evidence type="ECO:0000256" key="1">
    <source>
        <dbReference type="SAM" id="Phobius"/>
    </source>
</evidence>
<accession>A0ABN8MHE4</accession>
<keyword evidence="1" id="KW-1133">Transmembrane helix</keyword>
<keyword evidence="1" id="KW-0472">Membrane</keyword>
<evidence type="ECO:0000313" key="3">
    <source>
        <dbReference type="Proteomes" id="UP001159427"/>
    </source>
</evidence>
<dbReference type="Proteomes" id="UP001159427">
    <property type="component" value="Unassembled WGS sequence"/>
</dbReference>
<proteinExistence type="predicted"/>
<sequence>MAIGMRNFSLNITRSLYAEKAVGTNGEFAKRLWEIRDKTRDDAFVYLRGIFAISAIFVASISKYLEHYEALKYEEWVDMISDILEETVGYRGLCEAVLKMHQDIIESSKRRKDEANLMARELLASYSLIPALDSFIDGLMKAAAFFSMMEQELRNFEGKAEKAQGAPKKLTK</sequence>
<organism evidence="2 3">
    <name type="scientific">Porites evermanni</name>
    <dbReference type="NCBI Taxonomy" id="104178"/>
    <lineage>
        <taxon>Eukaryota</taxon>
        <taxon>Metazoa</taxon>
        <taxon>Cnidaria</taxon>
        <taxon>Anthozoa</taxon>
        <taxon>Hexacorallia</taxon>
        <taxon>Scleractinia</taxon>
        <taxon>Fungiina</taxon>
        <taxon>Poritidae</taxon>
        <taxon>Porites</taxon>
    </lineage>
</organism>
<keyword evidence="3" id="KW-1185">Reference proteome</keyword>
<evidence type="ECO:0000313" key="2">
    <source>
        <dbReference type="EMBL" id="CAH3027544.1"/>
    </source>
</evidence>